<keyword evidence="5" id="KW-0472">Membrane</keyword>
<keyword evidence="5" id="KW-1133">Transmembrane helix</keyword>
<dbReference type="AlphaFoldDB" id="A0A430SHR1"/>
<name>A0A430SHR1_THESC</name>
<evidence type="ECO:0000256" key="4">
    <source>
        <dbReference type="ARBA" id="ARBA00023237"/>
    </source>
</evidence>
<proteinExistence type="predicted"/>
<dbReference type="GO" id="GO:0042597">
    <property type="term" value="C:periplasmic space"/>
    <property type="evidence" value="ECO:0007669"/>
    <property type="project" value="UniProtKB-SubCell"/>
</dbReference>
<dbReference type="GO" id="GO:0009279">
    <property type="term" value="C:cell outer membrane"/>
    <property type="evidence" value="ECO:0007669"/>
    <property type="project" value="UniProtKB-SubCell"/>
</dbReference>
<evidence type="ECO:0000313" key="6">
    <source>
        <dbReference type="EMBL" id="RTH39830.1"/>
    </source>
</evidence>
<gene>
    <name evidence="6" type="ORF">CSW37_01245</name>
</gene>
<comment type="caution">
    <text evidence="6">The sequence shown here is derived from an EMBL/GenBank/DDBJ whole genome shotgun (WGS) entry which is preliminary data.</text>
</comment>
<accession>A0A430SHR1</accession>
<dbReference type="InterPro" id="IPR045584">
    <property type="entry name" value="Pilin-like"/>
</dbReference>
<comment type="subcellular location">
    <subcellularLocation>
        <location evidence="1">Cell outer membrane</location>
        <topology evidence="1">Single-pass membrane protein</topology>
    </subcellularLocation>
    <subcellularLocation>
        <location evidence="2">Periplasm</location>
    </subcellularLocation>
</comment>
<dbReference type="EMBL" id="PELZ01000025">
    <property type="protein sequence ID" value="RTH39830.1"/>
    <property type="molecule type" value="Genomic_DNA"/>
</dbReference>
<dbReference type="NCBIfam" id="TIGR02532">
    <property type="entry name" value="IV_pilin_GFxxxE"/>
    <property type="match status" value="1"/>
</dbReference>
<keyword evidence="3" id="KW-0574">Periplasm</keyword>
<evidence type="ECO:0000313" key="7">
    <source>
        <dbReference type="Proteomes" id="UP000288051"/>
    </source>
</evidence>
<reference evidence="6 7" key="1">
    <citation type="journal article" date="2019" name="Extremophiles">
        <title>Biogeography of thermophiles and predominance of Thermus scotoductus in domestic water heaters.</title>
        <authorList>
            <person name="Wilpiszeski R.L."/>
            <person name="Zhang Z."/>
            <person name="House C.H."/>
        </authorList>
    </citation>
    <scope>NUCLEOTIDE SEQUENCE [LARGE SCALE GENOMIC DNA]</scope>
    <source>
        <strain evidence="6 7">24_S24</strain>
    </source>
</reference>
<keyword evidence="5" id="KW-0812">Transmembrane</keyword>
<keyword evidence="4" id="KW-0998">Cell outer membrane</keyword>
<protein>
    <submittedName>
        <fullName evidence="6">Type IV pilin</fullName>
    </submittedName>
</protein>
<sequence>MRERIGFTLLEFLIVLGLLGLLLSIGALSTSRLLRSEERSSFLTALQTFIWQGATEAASRGEALLLDYDGSRLRLLRESNKALLRALPLPQGASLSLNQGPILRYSPPGKVENPDGSPLNGPLTFTLSLGGQNYRYTVSLIGEVKKE</sequence>
<evidence type="ECO:0000256" key="3">
    <source>
        <dbReference type="ARBA" id="ARBA00022764"/>
    </source>
</evidence>
<evidence type="ECO:0000256" key="5">
    <source>
        <dbReference type="SAM" id="Phobius"/>
    </source>
</evidence>
<evidence type="ECO:0000256" key="1">
    <source>
        <dbReference type="ARBA" id="ARBA00004203"/>
    </source>
</evidence>
<dbReference type="InterPro" id="IPR012902">
    <property type="entry name" value="N_methyl_site"/>
</dbReference>
<feature type="transmembrane region" description="Helical" evidence="5">
    <location>
        <begin position="12"/>
        <end position="34"/>
    </location>
</feature>
<organism evidence="6 7">
    <name type="scientific">Thermus scotoductus</name>
    <dbReference type="NCBI Taxonomy" id="37636"/>
    <lineage>
        <taxon>Bacteria</taxon>
        <taxon>Thermotogati</taxon>
        <taxon>Deinococcota</taxon>
        <taxon>Deinococci</taxon>
        <taxon>Thermales</taxon>
        <taxon>Thermaceae</taxon>
        <taxon>Thermus</taxon>
    </lineage>
</organism>
<evidence type="ECO:0000256" key="2">
    <source>
        <dbReference type="ARBA" id="ARBA00004418"/>
    </source>
</evidence>
<dbReference type="Proteomes" id="UP000288051">
    <property type="component" value="Unassembled WGS sequence"/>
</dbReference>
<dbReference type="SUPFAM" id="SSF54523">
    <property type="entry name" value="Pili subunits"/>
    <property type="match status" value="1"/>
</dbReference>
<dbReference type="RefSeq" id="WP_126208661.1">
    <property type="nucleotide sequence ID" value="NZ_DAHVNI010000005.1"/>
</dbReference>